<keyword evidence="2" id="KW-1185">Reference proteome</keyword>
<evidence type="ECO:0000313" key="1">
    <source>
        <dbReference type="EMBL" id="MFL7901602.1"/>
    </source>
</evidence>
<sequence length="77" mass="8585">MGTKRLDCLGQLSRHNVMVAVFCKGCQHFAELDPAPLMMRFGWGAAPEDIPWRCSECGAGRSRILVGRHARLAIPYK</sequence>
<proteinExistence type="predicted"/>
<dbReference type="RefSeq" id="WP_407824065.1">
    <property type="nucleotide sequence ID" value="NZ_JBJLSN010000011.1"/>
</dbReference>
<reference evidence="1 2" key="1">
    <citation type="submission" date="2024-11" db="EMBL/GenBank/DDBJ databases">
        <title>Draft genome sequences of two bacteria associated to sugarcane roots in Colombia.</title>
        <authorList>
            <person name="Pardo-Diaz S."/>
            <person name="Masmela-Mendoza J."/>
            <person name="Delgadillo-Duran P."/>
            <person name="Bautista E.J."/>
            <person name="Rojas-Tapias D.F."/>
        </authorList>
    </citation>
    <scope>NUCLEOTIDE SEQUENCE [LARGE SCALE GENOMIC DNA]</scope>
    <source>
        <strain evidence="1 2">Ap18</strain>
    </source>
</reference>
<organism evidence="1 2">
    <name type="scientific">Azospirillum argentinense</name>
    <dbReference type="NCBI Taxonomy" id="2970906"/>
    <lineage>
        <taxon>Bacteria</taxon>
        <taxon>Pseudomonadati</taxon>
        <taxon>Pseudomonadota</taxon>
        <taxon>Alphaproteobacteria</taxon>
        <taxon>Rhodospirillales</taxon>
        <taxon>Azospirillaceae</taxon>
        <taxon>Azospirillum</taxon>
    </lineage>
</organism>
<evidence type="ECO:0000313" key="2">
    <source>
        <dbReference type="Proteomes" id="UP001628281"/>
    </source>
</evidence>
<accession>A0ABW8V523</accession>
<comment type="caution">
    <text evidence="1">The sequence shown here is derived from an EMBL/GenBank/DDBJ whole genome shotgun (WGS) entry which is preliminary data.</text>
</comment>
<dbReference type="Proteomes" id="UP001628281">
    <property type="component" value="Unassembled WGS sequence"/>
</dbReference>
<protein>
    <submittedName>
        <fullName evidence="1">Uncharacterized protein</fullName>
    </submittedName>
</protein>
<dbReference type="EMBL" id="JBJLSN010000011">
    <property type="protein sequence ID" value="MFL7901602.1"/>
    <property type="molecule type" value="Genomic_DNA"/>
</dbReference>
<name>A0ABW8V523_9PROT</name>
<gene>
    <name evidence="1" type="ORF">ACJ41P_10745</name>
</gene>